<evidence type="ECO:0000313" key="2">
    <source>
        <dbReference type="EMBL" id="KAH9501311.1"/>
    </source>
</evidence>
<dbReference type="AlphaFoldDB" id="A0A922HTI8"/>
<feature type="compositionally biased region" description="Basic and acidic residues" evidence="1">
    <location>
        <begin position="467"/>
        <end position="476"/>
    </location>
</feature>
<reference evidence="2" key="2">
    <citation type="journal article" date="2022" name="Res Sq">
        <title>Comparative Genomics Reveals Insights into the Divergent Evolution of Astigmatic Mites and Household Pest Adaptations.</title>
        <authorList>
            <person name="Xiong Q."/>
            <person name="Wan A.T.-Y."/>
            <person name="Liu X.-Y."/>
            <person name="Fung C.S.-H."/>
            <person name="Xiao X."/>
            <person name="Malainual N."/>
            <person name="Hou J."/>
            <person name="Wang L."/>
            <person name="Wang M."/>
            <person name="Yang K."/>
            <person name="Cui Y."/>
            <person name="Leung E."/>
            <person name="Nong W."/>
            <person name="Shin S.-K."/>
            <person name="Au S."/>
            <person name="Jeong K.Y."/>
            <person name="Chew F.T."/>
            <person name="Hui J."/>
            <person name="Leung T.F."/>
            <person name="Tungtrongchitr A."/>
            <person name="Zhong N."/>
            <person name="Liu Z."/>
            <person name="Tsui S."/>
        </authorList>
    </citation>
    <scope>NUCLEOTIDE SEQUENCE</scope>
    <source>
        <strain evidence="2">Derf</strain>
        <tissue evidence="2">Whole organism</tissue>
    </source>
</reference>
<evidence type="ECO:0000256" key="1">
    <source>
        <dbReference type="SAM" id="MobiDB-lite"/>
    </source>
</evidence>
<protein>
    <submittedName>
        <fullName evidence="2">Dof, BCAP, and BANK (DBB) motif</fullName>
    </submittedName>
</protein>
<dbReference type="PANTHER" id="PTHR16267:SF11">
    <property type="entry name" value="STUMPS, ISOFORM E"/>
    <property type="match status" value="1"/>
</dbReference>
<dbReference type="EMBL" id="ASGP02000006">
    <property type="protein sequence ID" value="KAH9501311.1"/>
    <property type="molecule type" value="Genomic_DNA"/>
</dbReference>
<reference evidence="2" key="1">
    <citation type="submission" date="2013-05" db="EMBL/GenBank/DDBJ databases">
        <authorList>
            <person name="Yim A.K.Y."/>
            <person name="Chan T.F."/>
            <person name="Ji K.M."/>
            <person name="Liu X.Y."/>
            <person name="Zhou J.W."/>
            <person name="Li R.Q."/>
            <person name="Yang K.Y."/>
            <person name="Li J."/>
            <person name="Li M."/>
            <person name="Law P.T.W."/>
            <person name="Wu Y.L."/>
            <person name="Cai Z.L."/>
            <person name="Qin H."/>
            <person name="Bao Y."/>
            <person name="Leung R.K.K."/>
            <person name="Ng P.K.S."/>
            <person name="Zou J."/>
            <person name="Zhong X.J."/>
            <person name="Ran P.X."/>
            <person name="Zhong N.S."/>
            <person name="Liu Z.G."/>
            <person name="Tsui S.K.W."/>
        </authorList>
    </citation>
    <scope>NUCLEOTIDE SEQUENCE</scope>
    <source>
        <strain evidence="2">Derf</strain>
        <tissue evidence="2">Whole organism</tissue>
    </source>
</reference>
<dbReference type="GO" id="GO:0005068">
    <property type="term" value="F:transmembrane receptor protein tyrosine kinase adaptor activity"/>
    <property type="evidence" value="ECO:0007669"/>
    <property type="project" value="TreeGrafter"/>
</dbReference>
<dbReference type="GO" id="GO:0005104">
    <property type="term" value="F:fibroblast growth factor receptor binding"/>
    <property type="evidence" value="ECO:0007669"/>
    <property type="project" value="TreeGrafter"/>
</dbReference>
<keyword evidence="3" id="KW-1185">Reference proteome</keyword>
<feature type="region of interest" description="Disordered" evidence="1">
    <location>
        <begin position="458"/>
        <end position="483"/>
    </location>
</feature>
<proteinExistence type="predicted"/>
<dbReference type="GO" id="GO:0005829">
    <property type="term" value="C:cytosol"/>
    <property type="evidence" value="ECO:0007669"/>
    <property type="project" value="TreeGrafter"/>
</dbReference>
<dbReference type="Proteomes" id="UP000790347">
    <property type="component" value="Unassembled WGS sequence"/>
</dbReference>
<dbReference type="InterPro" id="IPR052446">
    <property type="entry name" value="B-cell_PI3K-Signaling_Adptrs"/>
</dbReference>
<sequence length="1167" mass="137669">MKRESENFKIFDHFISSLIKLKHWNKQFFMRITKNVDSHQDKTLSTDQNPISYCENGSHNHSNMIDGHHDSTIPKKMVIIFYANDHPDWFVPQQFTDIEHHHHHHDDNDHYGEVLKYQKSKLLLDFLDNNNNNNNKNNEMNNEKIKHFDYCGQNIIDDANGESTINEMMMFRTKLINVDDCDNHNDNGNGDNNIDGIYYHRKKQTTTSNILTTLSKLYNEFYNDSYHDHDDDGVIVGGGNENQTTNRNHANVNIDQYRNNGHRHYNSYHQNSHYHHHHHHHQRCQCQQLSNNNILFCKKSKMNDNHKTNNTINDQNTTIKRNRIKEFIHEEKNEHQQQQQQQREEWSSMAKIITYALYDEFNEINKFRIKYKLYRFGCSFIPVANNINIKKNNEMKNENDTKNINNNNNNNTNSYQIKYQIEKRKSCIDIVIDNAIRLSNENLFIQWQLQYEEKKHKKIQQQQKCHHSNDNDHHDNNDDDDDDDEILYESSASLLEYRWPLFRIFPDKINEREYSDDTHKIKTDVYTQNNICVEMLNEKILIIFDEKISWKHYGISSSSSSCLPFSMNRNHIDVLINGQSTINWLCKQWINNNILVVQIPDKFFDYRSRNSFPLNMAIILNGQHILGSQMIHYGNQIRTTSTRMSDAEMATIKIKSLKPNELLCHTFGVDSIDQVDHYLSSLFDVAIRNSTTSTSNTQWPTWFHFCAVYGLEKLCLKLLKKSTQQQQLNQALLIRNCSGLTPIDLAHQYEHRKIVEMFNEIMNRIEQKSLSNTNSMFLNSGNELMAKQCSDDDDNGNNNGNNQFQQQTFSMVDGNEQNEKVTAITNKNDFIDQNFHHHHQRIDDDPIKSTVNCLSFNYGTVSEMDKKQFIESNVKGNEISSSSSSFTLQQSIIEQENEIENISKQYNHQFKLDRFDHHHHYNHNVGHYKKLMANPIKSGTYTIDVMPKSNNEIMIEKTTNLNPYDHIKNKLEIANDQTTKMPQRQQKCSNQFEIIDNNNNNKNNNNNRNEKIMSSKYELLLLIEQFKQGISIEMFGQLFNEWEKKYLDVLEGQMTNEFLYSFNEIKKLCTNIDYDDGDGDVDVDVDDDDVDNVDGDDQIQFEIDAKKKEYINYNHWKNYNHHHHHHQTPIEMEMDNKSFRQRSLSGQMNSNIKMITAISSNIQIDLV</sequence>
<accession>A0A922HTI8</accession>
<dbReference type="PANTHER" id="PTHR16267">
    <property type="entry name" value="BANK1/PIK3AP1 FAMILY MEMBER"/>
    <property type="match status" value="1"/>
</dbReference>
<comment type="caution">
    <text evidence="2">The sequence shown here is derived from an EMBL/GenBank/DDBJ whole genome shotgun (WGS) entry which is preliminary data.</text>
</comment>
<gene>
    <name evidence="2" type="primary">PIK3AP1</name>
    <name evidence="2" type="ORF">DERF_012165</name>
</gene>
<name>A0A922HTI8_DERFA</name>
<evidence type="ECO:0000313" key="3">
    <source>
        <dbReference type="Proteomes" id="UP000790347"/>
    </source>
</evidence>
<organism evidence="2 3">
    <name type="scientific">Dermatophagoides farinae</name>
    <name type="common">American house dust mite</name>
    <dbReference type="NCBI Taxonomy" id="6954"/>
    <lineage>
        <taxon>Eukaryota</taxon>
        <taxon>Metazoa</taxon>
        <taxon>Ecdysozoa</taxon>
        <taxon>Arthropoda</taxon>
        <taxon>Chelicerata</taxon>
        <taxon>Arachnida</taxon>
        <taxon>Acari</taxon>
        <taxon>Acariformes</taxon>
        <taxon>Sarcoptiformes</taxon>
        <taxon>Astigmata</taxon>
        <taxon>Psoroptidia</taxon>
        <taxon>Analgoidea</taxon>
        <taxon>Pyroglyphidae</taxon>
        <taxon>Dermatophagoidinae</taxon>
        <taxon>Dermatophagoides</taxon>
    </lineage>
</organism>